<sequence length="38" mass="4145">MSPLLLACLSIGGPVAGLGLVELQARLERWDQERHAED</sequence>
<reference evidence="1 2" key="1">
    <citation type="submission" date="2019-12" db="EMBL/GenBank/DDBJ databases">
        <title>Complete genome sequence of Mycolicibacterium xenopi str. JCM15661T.</title>
        <authorList>
            <person name="Yoshida M."/>
            <person name="Fukano H."/>
            <person name="Asakura T."/>
            <person name="Hoshino Y."/>
        </authorList>
    </citation>
    <scope>NUCLEOTIDE SEQUENCE [LARGE SCALE GENOMIC DNA]</scope>
    <source>
        <strain evidence="1 2">JCM 15661T</strain>
    </source>
</reference>
<evidence type="ECO:0000313" key="2">
    <source>
        <dbReference type="Proteomes" id="UP000464624"/>
    </source>
</evidence>
<organism evidence="1 2">
    <name type="scientific">Mycobacterium xenopi</name>
    <dbReference type="NCBI Taxonomy" id="1789"/>
    <lineage>
        <taxon>Bacteria</taxon>
        <taxon>Bacillati</taxon>
        <taxon>Actinomycetota</taxon>
        <taxon>Actinomycetes</taxon>
        <taxon>Mycobacteriales</taxon>
        <taxon>Mycobacteriaceae</taxon>
        <taxon>Mycobacterium</taxon>
    </lineage>
</organism>
<proteinExistence type="predicted"/>
<evidence type="ECO:0000313" key="1">
    <source>
        <dbReference type="EMBL" id="BBU24553.1"/>
    </source>
</evidence>
<dbReference type="AlphaFoldDB" id="A0AAD1H3L7"/>
<dbReference type="KEGG" id="mxe:MYXE_43430"/>
<protein>
    <submittedName>
        <fullName evidence="1">Uncharacterized protein</fullName>
    </submittedName>
</protein>
<dbReference type="EMBL" id="AP022314">
    <property type="protein sequence ID" value="BBU24553.1"/>
    <property type="molecule type" value="Genomic_DNA"/>
</dbReference>
<name>A0AAD1H3L7_MYCXE</name>
<dbReference type="Proteomes" id="UP000464624">
    <property type="component" value="Chromosome"/>
</dbReference>
<accession>A0AAD1H3L7</accession>
<gene>
    <name evidence="1" type="ORF">MYXE_43430</name>
</gene>